<evidence type="ECO:0000313" key="3">
    <source>
        <dbReference type="Proteomes" id="UP001017257"/>
    </source>
</evidence>
<dbReference type="EMBL" id="CP102845">
    <property type="protein sequence ID" value="UVF19335.1"/>
    <property type="molecule type" value="Genomic_DNA"/>
</dbReference>
<evidence type="ECO:0000256" key="1">
    <source>
        <dbReference type="SAM" id="Phobius"/>
    </source>
</evidence>
<feature type="transmembrane region" description="Helical" evidence="1">
    <location>
        <begin position="21"/>
        <end position="42"/>
    </location>
</feature>
<name>A0ABY5RQ02_9HYPH</name>
<sequence length="55" mass="6215">MTEPQTSSLRKDFRVFREPGFLVTLLLIGLLAAVGAYILVAASNDYGIPVREYWR</sequence>
<protein>
    <recommendedName>
        <fullName evidence="4">ABC transporter permease</fullName>
    </recommendedName>
</protein>
<keyword evidence="1" id="KW-0812">Transmembrane</keyword>
<dbReference type="Proteomes" id="UP001017257">
    <property type="component" value="Chromosome"/>
</dbReference>
<proteinExistence type="predicted"/>
<accession>A0ABY5RQ02</accession>
<reference evidence="2" key="1">
    <citation type="submission" date="2022-08" db="EMBL/GenBank/DDBJ databases">
        <title>Microvirga terrae sp. nov., isolated from soil.</title>
        <authorList>
            <person name="Kim K.H."/>
            <person name="Seo Y.L."/>
            <person name="Kim J.M."/>
            <person name="Lee J.K."/>
            <person name="Han D.M."/>
            <person name="Jeon C.O."/>
        </authorList>
    </citation>
    <scope>NUCLEOTIDE SEQUENCE</scope>
    <source>
        <strain evidence="2">R24</strain>
    </source>
</reference>
<dbReference type="RefSeq" id="WP_173949372.1">
    <property type="nucleotide sequence ID" value="NZ_CP102845.1"/>
</dbReference>
<organism evidence="2 3">
    <name type="scientific">Microvirga terrae</name>
    <dbReference type="NCBI Taxonomy" id="2740529"/>
    <lineage>
        <taxon>Bacteria</taxon>
        <taxon>Pseudomonadati</taxon>
        <taxon>Pseudomonadota</taxon>
        <taxon>Alphaproteobacteria</taxon>
        <taxon>Hyphomicrobiales</taxon>
        <taxon>Methylobacteriaceae</taxon>
        <taxon>Microvirga</taxon>
    </lineage>
</organism>
<keyword evidence="3" id="KW-1185">Reference proteome</keyword>
<evidence type="ECO:0000313" key="2">
    <source>
        <dbReference type="EMBL" id="UVF19335.1"/>
    </source>
</evidence>
<keyword evidence="1" id="KW-0472">Membrane</keyword>
<keyword evidence="1" id="KW-1133">Transmembrane helix</keyword>
<evidence type="ECO:0008006" key="4">
    <source>
        <dbReference type="Google" id="ProtNLM"/>
    </source>
</evidence>
<gene>
    <name evidence="2" type="ORF">HPT29_023405</name>
</gene>